<protein>
    <submittedName>
        <fullName evidence="1">Uncharacterized protein</fullName>
    </submittedName>
</protein>
<dbReference type="Proteomes" id="UP000076276">
    <property type="component" value="Unassembled WGS sequence"/>
</dbReference>
<keyword evidence="2" id="KW-1185">Reference proteome</keyword>
<dbReference type="AlphaFoldDB" id="A0A151XXG0"/>
<evidence type="ECO:0000313" key="2">
    <source>
        <dbReference type="Proteomes" id="UP000076276"/>
    </source>
</evidence>
<dbReference type="EMBL" id="LUAW01000071">
    <property type="protein sequence ID" value="KYQ70456.1"/>
    <property type="molecule type" value="Genomic_DNA"/>
</dbReference>
<gene>
    <name evidence="1" type="ORF">AZH43_04705</name>
</gene>
<dbReference type="STRING" id="1806892.AZH43_04705"/>
<name>A0A151XXG0_9GAMM</name>
<sequence>MNYCVFFTYNLNFYKNSALKRPVHTAVFLIYFLYKKNKLTFQINQKKQIMTIFFSFSEVFQLICRK</sequence>
<accession>A0A151XXG0</accession>
<reference evidence="1 2" key="1">
    <citation type="submission" date="2016-03" db="EMBL/GenBank/DDBJ databases">
        <title>Acinetobacter genomospecies 28 strain ANC 4149.</title>
        <authorList>
            <person name="Radolfova-Krizova L."/>
            <person name="Nemec A."/>
        </authorList>
    </citation>
    <scope>NUCLEOTIDE SEQUENCE [LARGE SCALE GENOMIC DNA]</scope>
    <source>
        <strain evidence="1 2">ANC 4149</strain>
    </source>
</reference>
<proteinExistence type="predicted"/>
<comment type="caution">
    <text evidence="1">The sequence shown here is derived from an EMBL/GenBank/DDBJ whole genome shotgun (WGS) entry which is preliminary data.</text>
</comment>
<organism evidence="1 2">
    <name type="scientific">Acinetobacter pragensis</name>
    <dbReference type="NCBI Taxonomy" id="1806892"/>
    <lineage>
        <taxon>Bacteria</taxon>
        <taxon>Pseudomonadati</taxon>
        <taxon>Pseudomonadota</taxon>
        <taxon>Gammaproteobacteria</taxon>
        <taxon>Moraxellales</taxon>
        <taxon>Moraxellaceae</taxon>
        <taxon>Acinetobacter</taxon>
    </lineage>
</organism>
<evidence type="ECO:0000313" key="1">
    <source>
        <dbReference type="EMBL" id="KYQ70456.1"/>
    </source>
</evidence>